<feature type="compositionally biased region" description="Basic and acidic residues" evidence="1">
    <location>
        <begin position="55"/>
        <end position="73"/>
    </location>
</feature>
<protein>
    <submittedName>
        <fullName evidence="2">Uncharacterized protein</fullName>
    </submittedName>
</protein>
<feature type="region of interest" description="Disordered" evidence="1">
    <location>
        <begin position="1"/>
        <end position="73"/>
    </location>
</feature>
<evidence type="ECO:0000256" key="1">
    <source>
        <dbReference type="SAM" id="MobiDB-lite"/>
    </source>
</evidence>
<feature type="compositionally biased region" description="Basic residues" evidence="1">
    <location>
        <begin position="15"/>
        <end position="24"/>
    </location>
</feature>
<feature type="non-terminal residue" evidence="2">
    <location>
        <position position="1"/>
    </location>
</feature>
<evidence type="ECO:0000313" key="2">
    <source>
        <dbReference type="EMBL" id="CAA9325551.1"/>
    </source>
</evidence>
<sequence length="105" mass="12062">DSGRRQRGNGGHAQRSPRRPVQRRRPGDPLRLHRESPGPRRRRGPDRRRVHRRHHAEDVRRGRPARGADRPADRAARLLSVAPAGHRLRWLAPLLRHGARGGPRL</sequence>
<feature type="compositionally biased region" description="Basic and acidic residues" evidence="1">
    <location>
        <begin position="25"/>
        <end position="38"/>
    </location>
</feature>
<organism evidence="2">
    <name type="scientific">uncultured Nocardioidaceae bacterium</name>
    <dbReference type="NCBI Taxonomy" id="253824"/>
    <lineage>
        <taxon>Bacteria</taxon>
        <taxon>Bacillati</taxon>
        <taxon>Actinomycetota</taxon>
        <taxon>Actinomycetes</taxon>
        <taxon>Propionibacteriales</taxon>
        <taxon>Nocardioidaceae</taxon>
        <taxon>environmental samples</taxon>
    </lineage>
</organism>
<accession>A0A6J4L6Z3</accession>
<feature type="non-terminal residue" evidence="2">
    <location>
        <position position="105"/>
    </location>
</feature>
<gene>
    <name evidence="2" type="ORF">AVDCRST_MAG34-339</name>
</gene>
<dbReference type="AlphaFoldDB" id="A0A6J4L6Z3"/>
<reference evidence="2" key="1">
    <citation type="submission" date="2020-02" db="EMBL/GenBank/DDBJ databases">
        <authorList>
            <person name="Meier V. D."/>
        </authorList>
    </citation>
    <scope>NUCLEOTIDE SEQUENCE</scope>
    <source>
        <strain evidence="2">AVDCRST_MAG34</strain>
    </source>
</reference>
<feature type="compositionally biased region" description="Basic residues" evidence="1">
    <location>
        <begin position="39"/>
        <end position="54"/>
    </location>
</feature>
<dbReference type="EMBL" id="CADCUI010000002">
    <property type="protein sequence ID" value="CAA9325551.1"/>
    <property type="molecule type" value="Genomic_DNA"/>
</dbReference>
<name>A0A6J4L6Z3_9ACTN</name>
<proteinExistence type="predicted"/>